<gene>
    <name evidence="1" type="ORF">CEPIT_LOCUS17149</name>
    <name evidence="2" type="ORF">CEPIT_LOCUS39607</name>
    <name evidence="3" type="ORF">CEPIT_LOCUS43322</name>
</gene>
<dbReference type="PANTHER" id="PTHR31676">
    <property type="entry name" value="T31J12.3 PROTEIN-RELATED"/>
    <property type="match status" value="1"/>
</dbReference>
<dbReference type="InterPro" id="IPR036758">
    <property type="entry name" value="At5g01610-like"/>
</dbReference>
<evidence type="ECO:0000313" key="2">
    <source>
        <dbReference type="EMBL" id="CAH9142052.1"/>
    </source>
</evidence>
<dbReference type="SUPFAM" id="SSF141562">
    <property type="entry name" value="At5g01610-like"/>
    <property type="match status" value="1"/>
</dbReference>
<evidence type="ECO:0000313" key="3">
    <source>
        <dbReference type="EMBL" id="CAH9146886.1"/>
    </source>
</evidence>
<dbReference type="Pfam" id="PF04398">
    <property type="entry name" value="DUF538"/>
    <property type="match status" value="1"/>
</dbReference>
<proteinExistence type="predicted"/>
<dbReference type="PANTHER" id="PTHR31676:SF186">
    <property type="entry name" value="DUF538 FAMILY PROTEIN"/>
    <property type="match status" value="1"/>
</dbReference>
<organism evidence="1 4">
    <name type="scientific">Cuscuta epithymum</name>
    <dbReference type="NCBI Taxonomy" id="186058"/>
    <lineage>
        <taxon>Eukaryota</taxon>
        <taxon>Viridiplantae</taxon>
        <taxon>Streptophyta</taxon>
        <taxon>Embryophyta</taxon>
        <taxon>Tracheophyta</taxon>
        <taxon>Spermatophyta</taxon>
        <taxon>Magnoliopsida</taxon>
        <taxon>eudicotyledons</taxon>
        <taxon>Gunneridae</taxon>
        <taxon>Pentapetalae</taxon>
        <taxon>asterids</taxon>
        <taxon>lamiids</taxon>
        <taxon>Solanales</taxon>
        <taxon>Convolvulaceae</taxon>
        <taxon>Cuscuteae</taxon>
        <taxon>Cuscuta</taxon>
        <taxon>Cuscuta subgen. Cuscuta</taxon>
    </lineage>
</organism>
<dbReference type="EMBL" id="CAMAPF010000130">
    <property type="protein sequence ID" value="CAH9105282.1"/>
    <property type="molecule type" value="Genomic_DNA"/>
</dbReference>
<dbReference type="AlphaFoldDB" id="A0AAV0DNK9"/>
<protein>
    <recommendedName>
        <fullName evidence="5">DUF538 family protein</fullName>
    </recommendedName>
</protein>
<keyword evidence="4" id="KW-1185">Reference proteome</keyword>
<evidence type="ECO:0000313" key="4">
    <source>
        <dbReference type="Proteomes" id="UP001152523"/>
    </source>
</evidence>
<sequence length="171" mass="19217">MDQILNKAGSYWFSKRANKELNSVGDDINSLQVSIQSGTQWLVNKLKGKMQKSLSEHLKEYDLPEGIFPSDVTHYEFNEATGKLVVNIPSSCEVGYRDKSVLRFDTTVTGYLQKGKLTDIEGMKTKVVMVWVKVTAIASEGPKLHFTAGVQKTRKRDSYEVTKAGFSIDKF</sequence>
<comment type="caution">
    <text evidence="1">The sequence shown here is derived from an EMBL/GenBank/DDBJ whole genome shotgun (WGS) entry which is preliminary data.</text>
</comment>
<dbReference type="Proteomes" id="UP001152523">
    <property type="component" value="Unassembled WGS sequence"/>
</dbReference>
<evidence type="ECO:0008006" key="5">
    <source>
        <dbReference type="Google" id="ProtNLM"/>
    </source>
</evidence>
<name>A0AAV0DNK9_9ASTE</name>
<dbReference type="EMBL" id="CAMAPF010001118">
    <property type="protein sequence ID" value="CAH9146886.1"/>
    <property type="molecule type" value="Genomic_DNA"/>
</dbReference>
<accession>A0AAV0DNK9</accession>
<evidence type="ECO:0000313" key="1">
    <source>
        <dbReference type="EMBL" id="CAH9105282.1"/>
    </source>
</evidence>
<dbReference type="EMBL" id="CAMAPF010001035">
    <property type="protein sequence ID" value="CAH9142052.1"/>
    <property type="molecule type" value="Genomic_DNA"/>
</dbReference>
<dbReference type="InterPro" id="IPR007493">
    <property type="entry name" value="DUF538"/>
</dbReference>
<reference evidence="1" key="1">
    <citation type="submission" date="2022-07" db="EMBL/GenBank/DDBJ databases">
        <authorList>
            <person name="Macas J."/>
            <person name="Novak P."/>
            <person name="Neumann P."/>
        </authorList>
    </citation>
    <scope>NUCLEOTIDE SEQUENCE</scope>
</reference>
<dbReference type="Gene3D" id="2.30.240.10">
    <property type="entry name" value="At5g01610-like"/>
    <property type="match status" value="1"/>
</dbReference>